<keyword evidence="2" id="KW-1185">Reference proteome</keyword>
<accession>A0A8H6ACD0</accession>
<organism evidence="1 2">
    <name type="scientific">Petromyces alliaceus</name>
    <name type="common">Aspergillus alliaceus</name>
    <dbReference type="NCBI Taxonomy" id="209559"/>
    <lineage>
        <taxon>Eukaryota</taxon>
        <taxon>Fungi</taxon>
        <taxon>Dikarya</taxon>
        <taxon>Ascomycota</taxon>
        <taxon>Pezizomycotina</taxon>
        <taxon>Eurotiomycetes</taxon>
        <taxon>Eurotiomycetidae</taxon>
        <taxon>Eurotiales</taxon>
        <taxon>Aspergillaceae</taxon>
        <taxon>Aspergillus</taxon>
        <taxon>Aspergillus subgen. Circumdati</taxon>
    </lineage>
</organism>
<reference evidence="1 2" key="1">
    <citation type="submission" date="2019-04" db="EMBL/GenBank/DDBJ databases">
        <title>Aspergillus burnettii sp. nov., novel species from soil in southeast Queensland.</title>
        <authorList>
            <person name="Gilchrist C.L.M."/>
            <person name="Pitt J.I."/>
            <person name="Lange L."/>
            <person name="Lacey H.J."/>
            <person name="Vuong D."/>
            <person name="Midgley D.J."/>
            <person name="Greenfield P."/>
            <person name="Bradbury M."/>
            <person name="Lacey E."/>
            <person name="Busk P.K."/>
            <person name="Pilgaard B."/>
            <person name="Chooi Y.H."/>
            <person name="Piggott A.M."/>
        </authorList>
    </citation>
    <scope>NUCLEOTIDE SEQUENCE [LARGE SCALE GENOMIC DNA]</scope>
    <source>
        <strain evidence="1 2">FRR 5400</strain>
    </source>
</reference>
<evidence type="ECO:0000313" key="2">
    <source>
        <dbReference type="Proteomes" id="UP000541154"/>
    </source>
</evidence>
<gene>
    <name evidence="1" type="ORF">ETB97_008632</name>
</gene>
<sequence length="158" mass="17409">MAYEYYGFLVVLPVLKHMLICSRVIRTILTENHTSRTNISNTNTNRPFERPMTRQELEGLFAHLLARTPANLNPTLSIGDQALSLKSLVQDAAPYKAAGPSLNAAMFQGHSAVYAAIANGLMLLVSALYEMNPEEGEAPENPIILDGEDRDKNNLIVL</sequence>
<evidence type="ECO:0000313" key="1">
    <source>
        <dbReference type="EMBL" id="KAF5866828.1"/>
    </source>
</evidence>
<comment type="caution">
    <text evidence="1">The sequence shown here is derived from an EMBL/GenBank/DDBJ whole genome shotgun (WGS) entry which is preliminary data.</text>
</comment>
<proteinExistence type="predicted"/>
<name>A0A8H6ACD0_PETAA</name>
<dbReference type="Proteomes" id="UP000541154">
    <property type="component" value="Unassembled WGS sequence"/>
</dbReference>
<protein>
    <submittedName>
        <fullName evidence="1">Uncharacterized protein</fullName>
    </submittedName>
</protein>
<dbReference type="AlphaFoldDB" id="A0A8H6ACD0"/>
<dbReference type="EMBL" id="SPNV01000004">
    <property type="protein sequence ID" value="KAF5866828.1"/>
    <property type="molecule type" value="Genomic_DNA"/>
</dbReference>